<sequence length="86" mass="9613">MKKNRRNAKKGGRKERRKNAVEQMTPKCQHGAPSTLPPPHVLFVQLGFYKAIAASMAESETEDDDLKILQSEAASYLSSSRSIFFS</sequence>
<feature type="compositionally biased region" description="Basic residues" evidence="1">
    <location>
        <begin position="1"/>
        <end position="17"/>
    </location>
</feature>
<dbReference type="Proteomes" id="UP001153069">
    <property type="component" value="Unassembled WGS sequence"/>
</dbReference>
<protein>
    <submittedName>
        <fullName evidence="2">Uncharacterized protein</fullName>
    </submittedName>
</protein>
<evidence type="ECO:0000313" key="2">
    <source>
        <dbReference type="EMBL" id="CAB9526789.1"/>
    </source>
</evidence>
<organism evidence="2 3">
    <name type="scientific">Seminavis robusta</name>
    <dbReference type="NCBI Taxonomy" id="568900"/>
    <lineage>
        <taxon>Eukaryota</taxon>
        <taxon>Sar</taxon>
        <taxon>Stramenopiles</taxon>
        <taxon>Ochrophyta</taxon>
        <taxon>Bacillariophyta</taxon>
        <taxon>Bacillariophyceae</taxon>
        <taxon>Bacillariophycidae</taxon>
        <taxon>Naviculales</taxon>
        <taxon>Naviculaceae</taxon>
        <taxon>Seminavis</taxon>
    </lineage>
</organism>
<gene>
    <name evidence="2" type="ORF">SEMRO_1890_G303690.1</name>
</gene>
<proteinExistence type="predicted"/>
<evidence type="ECO:0000256" key="1">
    <source>
        <dbReference type="SAM" id="MobiDB-lite"/>
    </source>
</evidence>
<evidence type="ECO:0000313" key="3">
    <source>
        <dbReference type="Proteomes" id="UP001153069"/>
    </source>
</evidence>
<name>A0A9N8EWB1_9STRA</name>
<feature type="region of interest" description="Disordered" evidence="1">
    <location>
        <begin position="1"/>
        <end position="37"/>
    </location>
</feature>
<comment type="caution">
    <text evidence="2">The sequence shown here is derived from an EMBL/GenBank/DDBJ whole genome shotgun (WGS) entry which is preliminary data.</text>
</comment>
<reference evidence="2" key="1">
    <citation type="submission" date="2020-06" db="EMBL/GenBank/DDBJ databases">
        <authorList>
            <consortium name="Plant Systems Biology data submission"/>
        </authorList>
    </citation>
    <scope>NUCLEOTIDE SEQUENCE</scope>
    <source>
        <strain evidence="2">D6</strain>
    </source>
</reference>
<keyword evidence="3" id="KW-1185">Reference proteome</keyword>
<dbReference type="AlphaFoldDB" id="A0A9N8EWB1"/>
<dbReference type="EMBL" id="CAICTM010001888">
    <property type="protein sequence ID" value="CAB9526789.1"/>
    <property type="molecule type" value="Genomic_DNA"/>
</dbReference>
<accession>A0A9N8EWB1</accession>